<proteinExistence type="predicted"/>
<gene>
    <name evidence="1" type="ORF">BofuT4_P047920.1</name>
</gene>
<evidence type="ECO:0000313" key="1">
    <source>
        <dbReference type="EMBL" id="CCD45774.1"/>
    </source>
</evidence>
<protein>
    <submittedName>
        <fullName evidence="1">Uncharacterized protein</fullName>
    </submittedName>
</protein>
<dbReference type="InParanoid" id="G2XZ87"/>
<organism evidence="1 2">
    <name type="scientific">Botryotinia fuckeliana (strain T4)</name>
    <name type="common">Noble rot fungus</name>
    <name type="synonym">Botrytis cinerea</name>
    <dbReference type="NCBI Taxonomy" id="999810"/>
    <lineage>
        <taxon>Eukaryota</taxon>
        <taxon>Fungi</taxon>
        <taxon>Dikarya</taxon>
        <taxon>Ascomycota</taxon>
        <taxon>Pezizomycotina</taxon>
        <taxon>Leotiomycetes</taxon>
        <taxon>Helotiales</taxon>
        <taxon>Sclerotiniaceae</taxon>
        <taxon>Botrytis</taxon>
    </lineage>
</organism>
<accession>G2XZ87</accession>
<name>G2XZ87_BOTF4</name>
<sequence>MYSASKPVAAYSMRIINCLDKMSYVADRDEKQKMLQMRVSRTVEVWWSPEHTCVFGNERARCFSYLCKKGDGHRWHHGLQTRGKVYRFTRAHSQKHPQKIRTWKLSRTSPPSRLWITEHTPRDVYDAGLLLQNTHFSTLKEKSLRDALRAFEISRIQSTVEQAAGCYERTISTSHE</sequence>
<evidence type="ECO:0000313" key="2">
    <source>
        <dbReference type="Proteomes" id="UP000008177"/>
    </source>
</evidence>
<dbReference type="Proteomes" id="UP000008177">
    <property type="component" value="Unplaced contigs"/>
</dbReference>
<reference evidence="2" key="1">
    <citation type="journal article" date="2011" name="PLoS Genet.">
        <title>Genomic analysis of the necrotrophic fungal pathogens Sclerotinia sclerotiorum and Botrytis cinerea.</title>
        <authorList>
            <person name="Amselem J."/>
            <person name="Cuomo C.A."/>
            <person name="van Kan J.A."/>
            <person name="Viaud M."/>
            <person name="Benito E.P."/>
            <person name="Couloux A."/>
            <person name="Coutinho P.M."/>
            <person name="de Vries R.P."/>
            <person name="Dyer P.S."/>
            <person name="Fillinger S."/>
            <person name="Fournier E."/>
            <person name="Gout L."/>
            <person name="Hahn M."/>
            <person name="Kohn L."/>
            <person name="Lapalu N."/>
            <person name="Plummer K.M."/>
            <person name="Pradier J.M."/>
            <person name="Quevillon E."/>
            <person name="Sharon A."/>
            <person name="Simon A."/>
            <person name="ten Have A."/>
            <person name="Tudzynski B."/>
            <person name="Tudzynski P."/>
            <person name="Wincker P."/>
            <person name="Andrew M."/>
            <person name="Anthouard V."/>
            <person name="Beever R.E."/>
            <person name="Beffa R."/>
            <person name="Benoit I."/>
            <person name="Bouzid O."/>
            <person name="Brault B."/>
            <person name="Chen Z."/>
            <person name="Choquer M."/>
            <person name="Collemare J."/>
            <person name="Cotton P."/>
            <person name="Danchin E.G."/>
            <person name="Da Silva C."/>
            <person name="Gautier A."/>
            <person name="Giraud C."/>
            <person name="Giraud T."/>
            <person name="Gonzalez C."/>
            <person name="Grossetete S."/>
            <person name="Guldener U."/>
            <person name="Henrissat B."/>
            <person name="Howlett B.J."/>
            <person name="Kodira C."/>
            <person name="Kretschmer M."/>
            <person name="Lappartient A."/>
            <person name="Leroch M."/>
            <person name="Levis C."/>
            <person name="Mauceli E."/>
            <person name="Neuveglise C."/>
            <person name="Oeser B."/>
            <person name="Pearson M."/>
            <person name="Poulain J."/>
            <person name="Poussereau N."/>
            <person name="Quesneville H."/>
            <person name="Rascle C."/>
            <person name="Schumacher J."/>
            <person name="Segurens B."/>
            <person name="Sexton A."/>
            <person name="Silva E."/>
            <person name="Sirven C."/>
            <person name="Soanes D.M."/>
            <person name="Talbot N.J."/>
            <person name="Templeton M."/>
            <person name="Yandava C."/>
            <person name="Yarden O."/>
            <person name="Zeng Q."/>
            <person name="Rollins J.A."/>
            <person name="Lebrun M.H."/>
            <person name="Dickman M."/>
        </authorList>
    </citation>
    <scope>NUCLEOTIDE SEQUENCE [LARGE SCALE GENOMIC DNA]</scope>
    <source>
        <strain evidence="2">T4</strain>
    </source>
</reference>
<dbReference type="AlphaFoldDB" id="G2XZ87"/>
<dbReference type="HOGENOM" id="CLU_1524917_0_0_1"/>
<dbReference type="EMBL" id="FQ790278">
    <property type="protein sequence ID" value="CCD45774.1"/>
    <property type="molecule type" value="Genomic_DNA"/>
</dbReference>